<reference evidence="3 4" key="1">
    <citation type="submission" date="2022-12" db="EMBL/GenBank/DDBJ databases">
        <title>Draft genome sequence of Paenibacillus sp. dW9.</title>
        <authorList>
            <person name="Choi E.-W."/>
            <person name="Kim D.-U."/>
        </authorList>
    </citation>
    <scope>NUCLEOTIDE SEQUENCE [LARGE SCALE GENOMIC DNA]</scope>
    <source>
        <strain evidence="4">dW9</strain>
    </source>
</reference>
<name>A0ABT4QG89_9BACL</name>
<proteinExistence type="predicted"/>
<evidence type="ECO:0000256" key="1">
    <source>
        <dbReference type="SAM" id="Phobius"/>
    </source>
</evidence>
<dbReference type="Pfam" id="PF07811">
    <property type="entry name" value="TadE"/>
    <property type="match status" value="1"/>
</dbReference>
<evidence type="ECO:0000313" key="3">
    <source>
        <dbReference type="EMBL" id="MCZ8515876.1"/>
    </source>
</evidence>
<dbReference type="InterPro" id="IPR012495">
    <property type="entry name" value="TadE-like_dom"/>
</dbReference>
<protein>
    <submittedName>
        <fullName evidence="3">Pilus assembly protein</fullName>
    </submittedName>
</protein>
<gene>
    <name evidence="3" type="ORF">O9H85_26460</name>
</gene>
<comment type="caution">
    <text evidence="3">The sequence shown here is derived from an EMBL/GenBank/DDBJ whole genome shotgun (WGS) entry which is preliminary data.</text>
</comment>
<keyword evidence="1" id="KW-1133">Transmembrane helix</keyword>
<keyword evidence="1" id="KW-0472">Membrane</keyword>
<evidence type="ECO:0000313" key="4">
    <source>
        <dbReference type="Proteomes" id="UP001527882"/>
    </source>
</evidence>
<sequence>MRSVWKQDQGGVVLEAALVLPFFVAFVALMIVLVRLSIAEMALQSAVSESAKVIAANMYPVELLAGEARSKWNASRPSVWLDEAVSRVENIRQRAVDAESFVEEYEHWIPDPLVRLLAWEKSKREQAESWGAGMTEEAKERAMTEITEAATPIVAFFADKRRINTSKLKVTKITFPNFDHKEEAFVGVEAQLQFTFAVPFFRKDVLLKKKALERAWVGGSGI</sequence>
<dbReference type="RefSeq" id="WP_269884409.1">
    <property type="nucleotide sequence ID" value="NZ_JAQAGZ010000020.1"/>
</dbReference>
<dbReference type="Proteomes" id="UP001527882">
    <property type="component" value="Unassembled WGS sequence"/>
</dbReference>
<accession>A0ABT4QG89</accession>
<feature type="transmembrane region" description="Helical" evidence="1">
    <location>
        <begin position="12"/>
        <end position="34"/>
    </location>
</feature>
<dbReference type="EMBL" id="JAQAGZ010000020">
    <property type="protein sequence ID" value="MCZ8515876.1"/>
    <property type="molecule type" value="Genomic_DNA"/>
</dbReference>
<organism evidence="3 4">
    <name type="scientific">Paenibacillus gyeongsangnamensis</name>
    <dbReference type="NCBI Taxonomy" id="3388067"/>
    <lineage>
        <taxon>Bacteria</taxon>
        <taxon>Bacillati</taxon>
        <taxon>Bacillota</taxon>
        <taxon>Bacilli</taxon>
        <taxon>Bacillales</taxon>
        <taxon>Paenibacillaceae</taxon>
        <taxon>Paenibacillus</taxon>
    </lineage>
</organism>
<keyword evidence="1" id="KW-0812">Transmembrane</keyword>
<keyword evidence="4" id="KW-1185">Reference proteome</keyword>
<evidence type="ECO:0000259" key="2">
    <source>
        <dbReference type="Pfam" id="PF07811"/>
    </source>
</evidence>
<feature type="domain" description="TadE-like" evidence="2">
    <location>
        <begin position="10"/>
        <end position="51"/>
    </location>
</feature>